<organism evidence="1">
    <name type="scientific">Bifidobacterium longum subsp. infantis CCUG 52486</name>
    <dbReference type="NCBI Taxonomy" id="537937"/>
    <lineage>
        <taxon>Bacteria</taxon>
        <taxon>Bacillati</taxon>
        <taxon>Actinomycetota</taxon>
        <taxon>Actinomycetes</taxon>
        <taxon>Bifidobacteriales</taxon>
        <taxon>Bifidobacteriaceae</taxon>
        <taxon>Bifidobacterium</taxon>
    </lineage>
</organism>
<sequence length="92" mass="10096">MCGPGQISLSRFSISPLFEQPRQNFIHLSPHRAIFAIVHRRNSGVLGLRIMGVYKGAVPVPKKKPKSRTGTAKSVPVIASIGCRHHRNINCA</sequence>
<accession>C5ECY2</accession>
<name>C5ECY2_BIFLI</name>
<dbReference type="Proteomes" id="UP000005084">
    <property type="component" value="Unassembled WGS sequence"/>
</dbReference>
<dbReference type="EMBL" id="DS990242">
    <property type="protein sequence ID" value="EEQ55876.1"/>
    <property type="molecule type" value="Genomic_DNA"/>
</dbReference>
<dbReference type="HOGENOM" id="CLU_2407375_0_0_11"/>
<gene>
    <name evidence="1" type="ORF">BLIG_02005</name>
</gene>
<protein>
    <submittedName>
        <fullName evidence="1">Uncharacterized protein</fullName>
    </submittedName>
</protein>
<evidence type="ECO:0000313" key="1">
    <source>
        <dbReference type="EMBL" id="EEQ55876.1"/>
    </source>
</evidence>
<reference evidence="1" key="1">
    <citation type="submission" date="2008-08" db="EMBL/GenBank/DDBJ databases">
        <title>Annotation of Bifidobacterium longum subsp. infantis CCUG 52486.</title>
        <authorList>
            <consortium name="The Broad Institute Genome Sequencing Platform"/>
            <person name="Gougoulias C."/>
            <person name="Tuohy K.M."/>
            <person name="Gibson G.R."/>
            <person name="Ward D."/>
            <person name="Mehta T."/>
            <person name="Young S."/>
            <person name="Jaffe D."/>
            <person name="Gnerre S."/>
            <person name="Berlin A."/>
            <person name="Heiman D."/>
            <person name="Hepburn T."/>
            <person name="Shea T."/>
            <person name="Sykes S."/>
            <person name="Alvarado L."/>
            <person name="Kodira C."/>
            <person name="Borodovsky M."/>
            <person name="Lander E."/>
            <person name="Galagan J."/>
            <person name="Nusbaum C."/>
            <person name="Birren B."/>
        </authorList>
    </citation>
    <scope>NUCLEOTIDE SEQUENCE [LARGE SCALE GENOMIC DNA]</scope>
    <source>
        <strain evidence="1">CCUG 52486</strain>
    </source>
</reference>
<dbReference type="AlphaFoldDB" id="C5ECY2"/>
<proteinExistence type="predicted"/>